<keyword evidence="1" id="KW-0472">Membrane</keyword>
<dbReference type="AlphaFoldDB" id="A0A0E9SR54"/>
<feature type="transmembrane region" description="Helical" evidence="1">
    <location>
        <begin position="31"/>
        <end position="51"/>
    </location>
</feature>
<proteinExistence type="predicted"/>
<evidence type="ECO:0000256" key="1">
    <source>
        <dbReference type="SAM" id="Phobius"/>
    </source>
</evidence>
<evidence type="ECO:0000313" key="2">
    <source>
        <dbReference type="EMBL" id="JAH43008.1"/>
    </source>
</evidence>
<protein>
    <submittedName>
        <fullName evidence="2">Uncharacterized protein</fullName>
    </submittedName>
</protein>
<reference evidence="2" key="2">
    <citation type="journal article" date="2015" name="Fish Shellfish Immunol.">
        <title>Early steps in the European eel (Anguilla anguilla)-Vibrio vulnificus interaction in the gills: Role of the RtxA13 toxin.</title>
        <authorList>
            <person name="Callol A."/>
            <person name="Pajuelo D."/>
            <person name="Ebbesson L."/>
            <person name="Teles M."/>
            <person name="MacKenzie S."/>
            <person name="Amaro C."/>
        </authorList>
    </citation>
    <scope>NUCLEOTIDE SEQUENCE</scope>
</reference>
<accession>A0A0E9SR54</accession>
<sequence length="61" mass="7003">MAGNSWLGPTIGRADLDQPVYLRLLQHRLPPPMNCVLCYAACYWVIAYIGIRRLCTIPNWK</sequence>
<organism evidence="2">
    <name type="scientific">Anguilla anguilla</name>
    <name type="common">European freshwater eel</name>
    <name type="synonym">Muraena anguilla</name>
    <dbReference type="NCBI Taxonomy" id="7936"/>
    <lineage>
        <taxon>Eukaryota</taxon>
        <taxon>Metazoa</taxon>
        <taxon>Chordata</taxon>
        <taxon>Craniata</taxon>
        <taxon>Vertebrata</taxon>
        <taxon>Euteleostomi</taxon>
        <taxon>Actinopterygii</taxon>
        <taxon>Neopterygii</taxon>
        <taxon>Teleostei</taxon>
        <taxon>Anguilliformes</taxon>
        <taxon>Anguillidae</taxon>
        <taxon>Anguilla</taxon>
    </lineage>
</organism>
<keyword evidence="1" id="KW-1133">Transmembrane helix</keyword>
<keyword evidence="1" id="KW-0812">Transmembrane</keyword>
<dbReference type="EMBL" id="GBXM01065569">
    <property type="protein sequence ID" value="JAH43008.1"/>
    <property type="molecule type" value="Transcribed_RNA"/>
</dbReference>
<reference evidence="2" key="1">
    <citation type="submission" date="2014-11" db="EMBL/GenBank/DDBJ databases">
        <authorList>
            <person name="Amaro Gonzalez C."/>
        </authorList>
    </citation>
    <scope>NUCLEOTIDE SEQUENCE</scope>
</reference>
<name>A0A0E9SR54_ANGAN</name>